<dbReference type="Proteomes" id="UP000322139">
    <property type="component" value="Unassembled WGS sequence"/>
</dbReference>
<evidence type="ECO:0000256" key="1">
    <source>
        <dbReference type="ARBA" id="ARBA00001933"/>
    </source>
</evidence>
<protein>
    <submittedName>
        <fullName evidence="4">Aminotransferase class V-fold PLP-dependent enzyme</fullName>
    </submittedName>
</protein>
<dbReference type="GO" id="GO:0008483">
    <property type="term" value="F:transaminase activity"/>
    <property type="evidence" value="ECO:0007669"/>
    <property type="project" value="UniProtKB-KW"/>
</dbReference>
<name>A0A5D4RLM9_9BACI</name>
<comment type="caution">
    <text evidence="4">The sequence shown here is derived from an EMBL/GenBank/DDBJ whole genome shotgun (WGS) entry which is preliminary data.</text>
</comment>
<keyword evidence="4" id="KW-0808">Transferase</keyword>
<keyword evidence="4" id="KW-0032">Aminotransferase</keyword>
<dbReference type="InterPro" id="IPR000192">
    <property type="entry name" value="Aminotrans_V_dom"/>
</dbReference>
<evidence type="ECO:0000256" key="2">
    <source>
        <dbReference type="ARBA" id="ARBA00022898"/>
    </source>
</evidence>
<feature type="domain" description="Aminotransferase class V" evidence="3">
    <location>
        <begin position="3"/>
        <end position="366"/>
    </location>
</feature>
<dbReference type="PIRSF" id="PIRSF005572">
    <property type="entry name" value="NifS"/>
    <property type="match status" value="1"/>
</dbReference>
<dbReference type="InterPro" id="IPR015421">
    <property type="entry name" value="PyrdxlP-dep_Trfase_major"/>
</dbReference>
<evidence type="ECO:0000313" key="5">
    <source>
        <dbReference type="Proteomes" id="UP000322139"/>
    </source>
</evidence>
<dbReference type="AlphaFoldDB" id="A0A5D4RLM9"/>
<keyword evidence="2" id="KW-0663">Pyridoxal phosphate</keyword>
<dbReference type="NCBIfam" id="NF002806">
    <property type="entry name" value="PRK02948.1"/>
    <property type="match status" value="1"/>
</dbReference>
<accession>A0A5D4RLM9</accession>
<dbReference type="Gene3D" id="3.40.640.10">
    <property type="entry name" value="Type I PLP-dependent aspartate aminotransferase-like (Major domain)"/>
    <property type="match status" value="1"/>
</dbReference>
<sequence length="385" mass="41352">MKYFDYAATSPLDQDAANVFVKAAGEYFGNTGSLHDTGSRAASLLESCRSQLSLVLGADKEGIFFTSGGSEGNFLAIHALLSAAEKKGKHIIAGKAEHSSVHSTLRRLQDEGCDITLLPFDEKGRIRISDFEAAIREDTVLAVIQHSNSEIGTIQPMMEISALCRNNGILLHSDMVHSFGKIELAGILGHVDSLSISAHKFCGPKGVGAVYIRPDLSWKPYYPGSAHENGFRPGTVNVPGIAAMTEAAGKAYRSLADFSALAERQRKEFLAVLKEADLPITVYGSGFPGEQLASTVGLGISGIEGQWVMLECNRRGFAISTGSACQTGMQIPSKTMKAMGIEDAAAKEFIRISFGRDSSFEEIRELGSTIAGIIRNYSRHKRAAD</sequence>
<evidence type="ECO:0000313" key="4">
    <source>
        <dbReference type="EMBL" id="TYS51301.1"/>
    </source>
</evidence>
<dbReference type="PANTHER" id="PTHR11601:SF36">
    <property type="entry name" value="CYSTEINE DESULFURASE NIFS-RELATED"/>
    <property type="match status" value="1"/>
</dbReference>
<dbReference type="SUPFAM" id="SSF53383">
    <property type="entry name" value="PLP-dependent transferases"/>
    <property type="match status" value="1"/>
</dbReference>
<reference evidence="4 5" key="1">
    <citation type="submission" date="2019-08" db="EMBL/GenBank/DDBJ databases">
        <title>Bacillus genomes from the desert of Cuatro Cienegas, Coahuila.</title>
        <authorList>
            <person name="Olmedo-Alvarez G."/>
        </authorList>
    </citation>
    <scope>NUCLEOTIDE SEQUENCE [LARGE SCALE GENOMIC DNA]</scope>
    <source>
        <strain evidence="4 5">CH446_14T</strain>
    </source>
</reference>
<dbReference type="InterPro" id="IPR015422">
    <property type="entry name" value="PyrdxlP-dep_Trfase_small"/>
</dbReference>
<dbReference type="Pfam" id="PF00266">
    <property type="entry name" value="Aminotran_5"/>
    <property type="match status" value="1"/>
</dbReference>
<dbReference type="PANTHER" id="PTHR11601">
    <property type="entry name" value="CYSTEINE DESULFURYLASE FAMILY MEMBER"/>
    <property type="match status" value="1"/>
</dbReference>
<dbReference type="EMBL" id="VTER01000002">
    <property type="protein sequence ID" value="TYS51301.1"/>
    <property type="molecule type" value="Genomic_DNA"/>
</dbReference>
<comment type="cofactor">
    <cofactor evidence="1">
        <name>pyridoxal 5'-phosphate</name>
        <dbReference type="ChEBI" id="CHEBI:597326"/>
    </cofactor>
</comment>
<dbReference type="InterPro" id="IPR015424">
    <property type="entry name" value="PyrdxlP-dep_Trfase"/>
</dbReference>
<organism evidence="4 5">
    <name type="scientific">Bacillus infantis</name>
    <dbReference type="NCBI Taxonomy" id="324767"/>
    <lineage>
        <taxon>Bacteria</taxon>
        <taxon>Bacillati</taxon>
        <taxon>Bacillota</taxon>
        <taxon>Bacilli</taxon>
        <taxon>Bacillales</taxon>
        <taxon>Bacillaceae</taxon>
        <taxon>Bacillus</taxon>
    </lineage>
</organism>
<proteinExistence type="predicted"/>
<dbReference type="InterPro" id="IPR016454">
    <property type="entry name" value="Cysteine_dSase"/>
</dbReference>
<evidence type="ECO:0000259" key="3">
    <source>
        <dbReference type="Pfam" id="PF00266"/>
    </source>
</evidence>
<gene>
    <name evidence="4" type="ORF">FZD51_04520</name>
</gene>
<dbReference type="RefSeq" id="WP_148973663.1">
    <property type="nucleotide sequence ID" value="NZ_VTER01000002.1"/>
</dbReference>
<dbReference type="Gene3D" id="3.90.1150.10">
    <property type="entry name" value="Aspartate Aminotransferase, domain 1"/>
    <property type="match status" value="1"/>
</dbReference>